<evidence type="ECO:0000313" key="7">
    <source>
        <dbReference type="EMBL" id="MCP2331829.1"/>
    </source>
</evidence>
<evidence type="ECO:0000256" key="3">
    <source>
        <dbReference type="ARBA" id="ARBA00022833"/>
    </source>
</evidence>
<dbReference type="InterPro" id="IPR011032">
    <property type="entry name" value="GroES-like_sf"/>
</dbReference>
<dbReference type="InterPro" id="IPR013149">
    <property type="entry name" value="ADH-like_C"/>
</dbReference>
<dbReference type="Gene3D" id="3.40.50.720">
    <property type="entry name" value="NAD(P)-binding Rossmann-like Domain"/>
    <property type="match status" value="1"/>
</dbReference>
<organism evidence="7 8">
    <name type="scientific">Actinoalloteichus caeruleus DSM 43889</name>
    <dbReference type="NCBI Taxonomy" id="1120930"/>
    <lineage>
        <taxon>Bacteria</taxon>
        <taxon>Bacillati</taxon>
        <taxon>Actinomycetota</taxon>
        <taxon>Actinomycetes</taxon>
        <taxon>Pseudonocardiales</taxon>
        <taxon>Pseudonocardiaceae</taxon>
        <taxon>Actinoalloteichus</taxon>
        <taxon>Actinoalloteichus cyanogriseus</taxon>
    </lineage>
</organism>
<sequence>MTEASTAESATWPGGRPPTVAVEVLGPGQHRLIEHAPPEPGPGEALVEVAAAGICGSDVELFEGRRPAEIVRYPVIPGHEWAGSVLAVGPDVRHVRPGDPVIAEGFRSCGVCARCRAAEPTLCTAEYAETGFTHPGAFSHRVLVPARLVHRLPDPLPPGTELEHCALLEPAACVAAGLLAAPPLAGGHFAVLGTGTLSLLAVQMLAAHRPASLTVVGRRAHQFPLAERFGATRCLLGEEVSSAAGTADLVFEATGAASVVPTAFDLARRGGTVVLEGIAGTGEIAMDPDVFALKQLTVLGVFGASPAAWAHTIGLLAAGVLDLAPLVSHRVPLSGYERALDLLQRRPPGLGKILLVPDATA</sequence>
<dbReference type="InterPro" id="IPR036291">
    <property type="entry name" value="NAD(P)-bd_dom_sf"/>
</dbReference>
<dbReference type="RefSeq" id="WP_051313800.1">
    <property type="nucleotide sequence ID" value="NZ_AUBJ02000001.1"/>
</dbReference>
<proteinExistence type="inferred from homology"/>
<evidence type="ECO:0000256" key="2">
    <source>
        <dbReference type="ARBA" id="ARBA00022723"/>
    </source>
</evidence>
<dbReference type="EMBL" id="AUBJ02000001">
    <property type="protein sequence ID" value="MCP2331829.1"/>
    <property type="molecule type" value="Genomic_DNA"/>
</dbReference>
<gene>
    <name evidence="7" type="ORF">G443_002099</name>
</gene>
<dbReference type="InterPro" id="IPR013154">
    <property type="entry name" value="ADH-like_N"/>
</dbReference>
<dbReference type="PROSITE" id="PS00059">
    <property type="entry name" value="ADH_ZINC"/>
    <property type="match status" value="1"/>
</dbReference>
<feature type="domain" description="Enoyl reductase (ER)" evidence="6">
    <location>
        <begin position="26"/>
        <end position="355"/>
    </location>
</feature>
<dbReference type="SUPFAM" id="SSF50129">
    <property type="entry name" value="GroES-like"/>
    <property type="match status" value="1"/>
</dbReference>
<dbReference type="Pfam" id="PF08240">
    <property type="entry name" value="ADH_N"/>
    <property type="match status" value="1"/>
</dbReference>
<keyword evidence="8" id="KW-1185">Reference proteome</keyword>
<dbReference type="SUPFAM" id="SSF51735">
    <property type="entry name" value="NAD(P)-binding Rossmann-fold domains"/>
    <property type="match status" value="1"/>
</dbReference>
<evidence type="ECO:0000313" key="8">
    <source>
        <dbReference type="Proteomes" id="UP000791080"/>
    </source>
</evidence>
<dbReference type="PANTHER" id="PTHR43401:SF2">
    <property type="entry name" value="L-THREONINE 3-DEHYDROGENASE"/>
    <property type="match status" value="1"/>
</dbReference>
<dbReference type="SMART" id="SM00829">
    <property type="entry name" value="PKS_ER"/>
    <property type="match status" value="1"/>
</dbReference>
<dbReference type="Gene3D" id="3.90.180.10">
    <property type="entry name" value="Medium-chain alcohol dehydrogenases, catalytic domain"/>
    <property type="match status" value="1"/>
</dbReference>
<comment type="similarity">
    <text evidence="5">Belongs to the zinc-containing alcohol dehydrogenase family.</text>
</comment>
<dbReference type="Proteomes" id="UP000791080">
    <property type="component" value="Unassembled WGS sequence"/>
</dbReference>
<evidence type="ECO:0000256" key="1">
    <source>
        <dbReference type="ARBA" id="ARBA00001947"/>
    </source>
</evidence>
<keyword evidence="3 5" id="KW-0862">Zinc</keyword>
<dbReference type="InterPro" id="IPR020843">
    <property type="entry name" value="ER"/>
</dbReference>
<dbReference type="PANTHER" id="PTHR43401">
    <property type="entry name" value="L-THREONINE 3-DEHYDROGENASE"/>
    <property type="match status" value="1"/>
</dbReference>
<reference evidence="7 8" key="1">
    <citation type="submission" date="2022-06" db="EMBL/GenBank/DDBJ databases">
        <title>Genomic Encyclopedia of Type Strains, Phase I: the one thousand microbial genomes (KMG-I) project.</title>
        <authorList>
            <person name="Kyrpides N."/>
        </authorList>
    </citation>
    <scope>NUCLEOTIDE SEQUENCE [LARGE SCALE GENOMIC DNA]</scope>
    <source>
        <strain evidence="7 8">DSM 43889</strain>
    </source>
</reference>
<comment type="cofactor">
    <cofactor evidence="1 5">
        <name>Zn(2+)</name>
        <dbReference type="ChEBI" id="CHEBI:29105"/>
    </cofactor>
</comment>
<keyword evidence="4" id="KW-0560">Oxidoreductase</keyword>
<name>A0ABT1JI03_ACTCY</name>
<evidence type="ECO:0000259" key="6">
    <source>
        <dbReference type="SMART" id="SM00829"/>
    </source>
</evidence>
<dbReference type="InterPro" id="IPR050129">
    <property type="entry name" value="Zn_alcohol_dh"/>
</dbReference>
<dbReference type="InterPro" id="IPR002328">
    <property type="entry name" value="ADH_Zn_CS"/>
</dbReference>
<dbReference type="Pfam" id="PF00107">
    <property type="entry name" value="ADH_zinc_N"/>
    <property type="match status" value="1"/>
</dbReference>
<protein>
    <submittedName>
        <fullName evidence="7">Threonine dehydrogenase</fullName>
    </submittedName>
</protein>
<evidence type="ECO:0000256" key="5">
    <source>
        <dbReference type="RuleBase" id="RU361277"/>
    </source>
</evidence>
<accession>A0ABT1JI03</accession>
<comment type="caution">
    <text evidence="7">The sequence shown here is derived from an EMBL/GenBank/DDBJ whole genome shotgun (WGS) entry which is preliminary data.</text>
</comment>
<evidence type="ECO:0000256" key="4">
    <source>
        <dbReference type="ARBA" id="ARBA00023002"/>
    </source>
</evidence>
<keyword evidence="2 5" id="KW-0479">Metal-binding</keyword>